<organism evidence="2 3">
    <name type="scientific">Albula glossodonta</name>
    <name type="common">roundjaw bonefish</name>
    <dbReference type="NCBI Taxonomy" id="121402"/>
    <lineage>
        <taxon>Eukaryota</taxon>
        <taxon>Metazoa</taxon>
        <taxon>Chordata</taxon>
        <taxon>Craniata</taxon>
        <taxon>Vertebrata</taxon>
        <taxon>Euteleostomi</taxon>
        <taxon>Actinopterygii</taxon>
        <taxon>Neopterygii</taxon>
        <taxon>Teleostei</taxon>
        <taxon>Albuliformes</taxon>
        <taxon>Albulidae</taxon>
        <taxon>Albula</taxon>
    </lineage>
</organism>
<dbReference type="EMBL" id="JAFBMS010000058">
    <property type="protein sequence ID" value="KAG9339140.1"/>
    <property type="molecule type" value="Genomic_DNA"/>
</dbReference>
<sequence>MRRRRRRREEESVHVPHLHEFTHTPSLVVGGVGRGSDEGLTVVTANVSAGDGALLLALHLSDPTAGHSPPFRWRTFRRRVKWRRNGPNNRGLLPNDHARFHPGGGMPRVDMGLTAFLEGQPAHVCDGRMDDDCSGIRASESREQGRGHRRFDVRGKEGSTNSSLLCNYVSRNSSERCWWESLVLRLPLYEGGSAKAGVSWGGGGGGGTCGRIDTPLQLRSGITGGPQTWGGRGGGQANKHSSADVTAVSGVTHSL</sequence>
<reference evidence="2" key="1">
    <citation type="thesis" date="2021" institute="BYU ScholarsArchive" country="Provo, UT, USA">
        <title>Applications of and Algorithms for Genome Assembly and Genomic Analyses with an Emphasis on Marine Teleosts.</title>
        <authorList>
            <person name="Pickett B.D."/>
        </authorList>
    </citation>
    <scope>NUCLEOTIDE SEQUENCE</scope>
    <source>
        <strain evidence="2">HI-2016</strain>
    </source>
</reference>
<protein>
    <submittedName>
        <fullName evidence="2">Uncharacterized protein</fullName>
    </submittedName>
</protein>
<accession>A0A8T2NIP9</accession>
<dbReference type="Proteomes" id="UP000824540">
    <property type="component" value="Unassembled WGS sequence"/>
</dbReference>
<evidence type="ECO:0000313" key="3">
    <source>
        <dbReference type="Proteomes" id="UP000824540"/>
    </source>
</evidence>
<comment type="caution">
    <text evidence="2">The sequence shown here is derived from an EMBL/GenBank/DDBJ whole genome shotgun (WGS) entry which is preliminary data.</text>
</comment>
<evidence type="ECO:0000256" key="1">
    <source>
        <dbReference type="SAM" id="MobiDB-lite"/>
    </source>
</evidence>
<dbReference type="AlphaFoldDB" id="A0A8T2NIP9"/>
<proteinExistence type="predicted"/>
<feature type="compositionally biased region" description="Gly residues" evidence="1">
    <location>
        <begin position="222"/>
        <end position="236"/>
    </location>
</feature>
<gene>
    <name evidence="2" type="ORF">JZ751_024171</name>
</gene>
<keyword evidence="3" id="KW-1185">Reference proteome</keyword>
<name>A0A8T2NIP9_9TELE</name>
<feature type="compositionally biased region" description="Polar residues" evidence="1">
    <location>
        <begin position="238"/>
        <end position="255"/>
    </location>
</feature>
<feature type="region of interest" description="Disordered" evidence="1">
    <location>
        <begin position="221"/>
        <end position="255"/>
    </location>
</feature>
<evidence type="ECO:0000313" key="2">
    <source>
        <dbReference type="EMBL" id="KAG9339140.1"/>
    </source>
</evidence>